<dbReference type="PANTHER" id="PTHR43292">
    <property type="entry name" value="ACYL-COA DEHYDROGENASE"/>
    <property type="match status" value="1"/>
</dbReference>
<dbReference type="SUPFAM" id="SSF47203">
    <property type="entry name" value="Acyl-CoA dehydrogenase C-terminal domain-like"/>
    <property type="match status" value="1"/>
</dbReference>
<comment type="cofactor">
    <cofactor evidence="1">
        <name>FAD</name>
        <dbReference type="ChEBI" id="CHEBI:57692"/>
    </cofactor>
</comment>
<dbReference type="EMBL" id="CAFBLP010000031">
    <property type="protein sequence ID" value="CAB4879778.1"/>
    <property type="molecule type" value="Genomic_DNA"/>
</dbReference>
<feature type="domain" description="Acyl-CoA dehydrogenase/oxidase N-terminal" evidence="8">
    <location>
        <begin position="47"/>
        <end position="122"/>
    </location>
</feature>
<dbReference type="InterPro" id="IPR036250">
    <property type="entry name" value="AcylCo_DH-like_C"/>
</dbReference>
<organism evidence="9">
    <name type="scientific">freshwater metagenome</name>
    <dbReference type="NCBI Taxonomy" id="449393"/>
    <lineage>
        <taxon>unclassified sequences</taxon>
        <taxon>metagenomes</taxon>
        <taxon>ecological metagenomes</taxon>
    </lineage>
</organism>
<keyword evidence="4" id="KW-0274">FAD</keyword>
<dbReference type="InterPro" id="IPR009075">
    <property type="entry name" value="AcylCo_DH/oxidase_C"/>
</dbReference>
<gene>
    <name evidence="9" type="ORF">UFOPK3376_01390</name>
</gene>
<dbReference type="InterPro" id="IPR006091">
    <property type="entry name" value="Acyl-CoA_Oxase/DH_mid-dom"/>
</dbReference>
<evidence type="ECO:0000259" key="8">
    <source>
        <dbReference type="Pfam" id="PF02771"/>
    </source>
</evidence>
<dbReference type="AlphaFoldDB" id="A0A6J7EDJ4"/>
<dbReference type="SUPFAM" id="SSF56645">
    <property type="entry name" value="Acyl-CoA dehydrogenase NM domain-like"/>
    <property type="match status" value="1"/>
</dbReference>
<dbReference type="InterPro" id="IPR037069">
    <property type="entry name" value="AcylCoA_DH/ox_N_sf"/>
</dbReference>
<dbReference type="Gene3D" id="2.40.110.10">
    <property type="entry name" value="Butyryl-CoA Dehydrogenase, subunit A, domain 2"/>
    <property type="match status" value="1"/>
</dbReference>
<protein>
    <submittedName>
        <fullName evidence="9">Unannotated protein</fullName>
    </submittedName>
</protein>
<keyword evidence="3" id="KW-0285">Flavoprotein</keyword>
<dbReference type="InterPro" id="IPR009100">
    <property type="entry name" value="AcylCoA_DH/oxidase_NM_dom_sf"/>
</dbReference>
<proteinExistence type="inferred from homology"/>
<dbReference type="Gene3D" id="1.20.140.10">
    <property type="entry name" value="Butyryl-CoA Dehydrogenase, subunit A, domain 3"/>
    <property type="match status" value="1"/>
</dbReference>
<dbReference type="PANTHER" id="PTHR43292:SF4">
    <property type="entry name" value="ACYL-COA DEHYDROGENASE FADE34"/>
    <property type="match status" value="1"/>
</dbReference>
<accession>A0A6J7EDJ4</accession>
<dbReference type="GO" id="GO:0005886">
    <property type="term" value="C:plasma membrane"/>
    <property type="evidence" value="ECO:0007669"/>
    <property type="project" value="TreeGrafter"/>
</dbReference>
<sequence>MDHSTEPIGVDEFRASATTWLAANKATAPRDYGAICPPDLIGAGIEWQQRLFAAGLAGIHWPTAHGGRGLTASHQAAWMEECAKAGVPPVLNMVGLVLAGGSIMRFGTPEQQLQHLLPTLQGTRVWCQLFSEPGAGSDLGSLSTRAERDGDRFIINGQKVWCSGGRYSDWGILMARTDPDATKHEGISFFLMPMDLPGIDIRPLQQITGEAEFDEVFFTDVELPADQLLGPLHGGWGVGMAVLTSERGHIGASVIGLERRLESMARLAEGRDLNPLQRQALAGLLSRGNAFKAMGQRQGPVASTAASLMKLGITEMMFDAAMLRGDLVGAAAMLDGPDAHGMLAAPGGRIAGGTSQVQRNIIGERLLGLPREPKPSGP</sequence>
<name>A0A6J7EDJ4_9ZZZZ</name>
<evidence type="ECO:0000313" key="9">
    <source>
        <dbReference type="EMBL" id="CAB4879778.1"/>
    </source>
</evidence>
<dbReference type="Gene3D" id="1.10.540.10">
    <property type="entry name" value="Acyl-CoA dehydrogenase/oxidase, N-terminal domain"/>
    <property type="match status" value="1"/>
</dbReference>
<comment type="similarity">
    <text evidence="2">Belongs to the acyl-CoA dehydrogenase family.</text>
</comment>
<feature type="domain" description="Acyl-CoA dehydrogenase/oxidase C-terminal" evidence="6">
    <location>
        <begin position="234"/>
        <end position="367"/>
    </location>
</feature>
<dbReference type="Pfam" id="PF02770">
    <property type="entry name" value="Acyl-CoA_dh_M"/>
    <property type="match status" value="1"/>
</dbReference>
<dbReference type="InterPro" id="IPR013786">
    <property type="entry name" value="AcylCoA_DH/ox_N"/>
</dbReference>
<evidence type="ECO:0000256" key="1">
    <source>
        <dbReference type="ARBA" id="ARBA00001974"/>
    </source>
</evidence>
<dbReference type="Pfam" id="PF02771">
    <property type="entry name" value="Acyl-CoA_dh_N"/>
    <property type="match status" value="1"/>
</dbReference>
<keyword evidence="5" id="KW-0560">Oxidoreductase</keyword>
<evidence type="ECO:0000256" key="4">
    <source>
        <dbReference type="ARBA" id="ARBA00022827"/>
    </source>
</evidence>
<dbReference type="FunFam" id="2.40.110.10:FF:000011">
    <property type="entry name" value="Acyl-CoA dehydrogenase FadE34"/>
    <property type="match status" value="1"/>
</dbReference>
<dbReference type="GO" id="GO:0016627">
    <property type="term" value="F:oxidoreductase activity, acting on the CH-CH group of donors"/>
    <property type="evidence" value="ECO:0007669"/>
    <property type="project" value="InterPro"/>
</dbReference>
<dbReference type="Pfam" id="PF00441">
    <property type="entry name" value="Acyl-CoA_dh_1"/>
    <property type="match status" value="1"/>
</dbReference>
<dbReference type="InterPro" id="IPR052161">
    <property type="entry name" value="Mycobact_Acyl-CoA_DH"/>
</dbReference>
<feature type="domain" description="Acyl-CoA oxidase/dehydrogenase middle" evidence="7">
    <location>
        <begin position="127"/>
        <end position="221"/>
    </location>
</feature>
<dbReference type="GO" id="GO:0050660">
    <property type="term" value="F:flavin adenine dinucleotide binding"/>
    <property type="evidence" value="ECO:0007669"/>
    <property type="project" value="InterPro"/>
</dbReference>
<evidence type="ECO:0000259" key="7">
    <source>
        <dbReference type="Pfam" id="PF02770"/>
    </source>
</evidence>
<reference evidence="9" key="1">
    <citation type="submission" date="2020-05" db="EMBL/GenBank/DDBJ databases">
        <authorList>
            <person name="Chiriac C."/>
            <person name="Salcher M."/>
            <person name="Ghai R."/>
            <person name="Kavagutti S V."/>
        </authorList>
    </citation>
    <scope>NUCLEOTIDE SEQUENCE</scope>
</reference>
<evidence type="ECO:0000256" key="3">
    <source>
        <dbReference type="ARBA" id="ARBA00022630"/>
    </source>
</evidence>
<evidence type="ECO:0000259" key="6">
    <source>
        <dbReference type="Pfam" id="PF00441"/>
    </source>
</evidence>
<evidence type="ECO:0000256" key="2">
    <source>
        <dbReference type="ARBA" id="ARBA00009347"/>
    </source>
</evidence>
<dbReference type="InterPro" id="IPR046373">
    <property type="entry name" value="Acyl-CoA_Oxase/DH_mid-dom_sf"/>
</dbReference>
<evidence type="ECO:0000256" key="5">
    <source>
        <dbReference type="ARBA" id="ARBA00023002"/>
    </source>
</evidence>